<dbReference type="PROSITE" id="PS51471">
    <property type="entry name" value="FE2OG_OXY"/>
    <property type="match status" value="1"/>
</dbReference>
<evidence type="ECO:0000256" key="9">
    <source>
        <dbReference type="SAM" id="MobiDB-lite"/>
    </source>
</evidence>
<dbReference type="InterPro" id="IPR044862">
    <property type="entry name" value="Pro_4_hyd_alph_FE2OG_OXY"/>
</dbReference>
<keyword evidence="3" id="KW-0479">Metal-binding</keyword>
<accession>A0AAQ3STT2</accession>
<feature type="domain" description="Fe2OG dioxygenase" evidence="11">
    <location>
        <begin position="171"/>
        <end position="269"/>
    </location>
</feature>
<dbReference type="InterPro" id="IPR006620">
    <property type="entry name" value="Pro_4_hyd_alph"/>
</dbReference>
<keyword evidence="7" id="KW-0408">Iron</keyword>
<dbReference type="AlphaFoldDB" id="A0AAQ3STT2"/>
<evidence type="ECO:0000256" key="4">
    <source>
        <dbReference type="ARBA" id="ARBA00022964"/>
    </source>
</evidence>
<evidence type="ECO:0000256" key="8">
    <source>
        <dbReference type="ARBA" id="ARBA00049169"/>
    </source>
</evidence>
<dbReference type="Pfam" id="PF13640">
    <property type="entry name" value="2OG-FeII_Oxy_3"/>
    <property type="match status" value="1"/>
</dbReference>
<evidence type="ECO:0000313" key="13">
    <source>
        <dbReference type="Proteomes" id="UP001341281"/>
    </source>
</evidence>
<evidence type="ECO:0000256" key="2">
    <source>
        <dbReference type="ARBA" id="ARBA00004648"/>
    </source>
</evidence>
<keyword evidence="10" id="KW-0472">Membrane</keyword>
<dbReference type="GO" id="GO:0031418">
    <property type="term" value="F:L-ascorbic acid binding"/>
    <property type="evidence" value="ECO:0007669"/>
    <property type="project" value="InterPro"/>
</dbReference>
<feature type="compositionally biased region" description="Polar residues" evidence="9">
    <location>
        <begin position="133"/>
        <end position="150"/>
    </location>
</feature>
<dbReference type="GO" id="GO:0004656">
    <property type="term" value="F:procollagen-proline 4-dioxygenase activity"/>
    <property type="evidence" value="ECO:0007669"/>
    <property type="project" value="UniProtKB-EC"/>
</dbReference>
<feature type="region of interest" description="Disordered" evidence="9">
    <location>
        <begin position="127"/>
        <end position="150"/>
    </location>
</feature>
<keyword evidence="6" id="KW-0560">Oxidoreductase</keyword>
<proteinExistence type="predicted"/>
<protein>
    <recommendedName>
        <fullName evidence="11">Fe2OG dioxygenase domain-containing protein</fullName>
    </recommendedName>
</protein>
<comment type="subcellular location">
    <subcellularLocation>
        <location evidence="2">Endoplasmic reticulum membrane</location>
        <topology evidence="2">Single-pass type II membrane protein</topology>
    </subcellularLocation>
</comment>
<organism evidence="12 13">
    <name type="scientific">Paspalum notatum var. saurae</name>
    <dbReference type="NCBI Taxonomy" id="547442"/>
    <lineage>
        <taxon>Eukaryota</taxon>
        <taxon>Viridiplantae</taxon>
        <taxon>Streptophyta</taxon>
        <taxon>Embryophyta</taxon>
        <taxon>Tracheophyta</taxon>
        <taxon>Spermatophyta</taxon>
        <taxon>Magnoliopsida</taxon>
        <taxon>Liliopsida</taxon>
        <taxon>Poales</taxon>
        <taxon>Poaceae</taxon>
        <taxon>PACMAD clade</taxon>
        <taxon>Panicoideae</taxon>
        <taxon>Andropogonodae</taxon>
        <taxon>Paspaleae</taxon>
        <taxon>Paspalinae</taxon>
        <taxon>Paspalum</taxon>
    </lineage>
</organism>
<evidence type="ECO:0000313" key="12">
    <source>
        <dbReference type="EMBL" id="WVZ60645.1"/>
    </source>
</evidence>
<keyword evidence="13" id="KW-1185">Reference proteome</keyword>
<dbReference type="EMBL" id="CP144746">
    <property type="protein sequence ID" value="WVZ60645.1"/>
    <property type="molecule type" value="Genomic_DNA"/>
</dbReference>
<dbReference type="InterPro" id="IPR005123">
    <property type="entry name" value="Oxoglu/Fe-dep_dioxygenase_dom"/>
</dbReference>
<dbReference type="SMART" id="SM00702">
    <property type="entry name" value="P4Hc"/>
    <property type="match status" value="1"/>
</dbReference>
<evidence type="ECO:0000259" key="11">
    <source>
        <dbReference type="PROSITE" id="PS51471"/>
    </source>
</evidence>
<dbReference type="PANTHER" id="PTHR10869">
    <property type="entry name" value="PROLYL 4-HYDROXYLASE ALPHA SUBUNIT"/>
    <property type="match status" value="1"/>
</dbReference>
<evidence type="ECO:0000256" key="5">
    <source>
        <dbReference type="ARBA" id="ARBA00022968"/>
    </source>
</evidence>
<reference evidence="12 13" key="1">
    <citation type="submission" date="2024-02" db="EMBL/GenBank/DDBJ databases">
        <title>High-quality chromosome-scale genome assembly of Pensacola bahiagrass (Paspalum notatum Flugge var. saurae).</title>
        <authorList>
            <person name="Vega J.M."/>
            <person name="Podio M."/>
            <person name="Orjuela J."/>
            <person name="Siena L.A."/>
            <person name="Pessino S.C."/>
            <person name="Combes M.C."/>
            <person name="Mariac C."/>
            <person name="Albertini E."/>
            <person name="Pupilli F."/>
            <person name="Ortiz J.P.A."/>
            <person name="Leblanc O."/>
        </authorList>
    </citation>
    <scope>NUCLEOTIDE SEQUENCE [LARGE SCALE GENOMIC DNA]</scope>
    <source>
        <strain evidence="12">R1</strain>
        <tissue evidence="12">Leaf</tissue>
    </source>
</reference>
<dbReference type="GO" id="GO:0005506">
    <property type="term" value="F:iron ion binding"/>
    <property type="evidence" value="ECO:0007669"/>
    <property type="project" value="InterPro"/>
</dbReference>
<evidence type="ECO:0000256" key="10">
    <source>
        <dbReference type="SAM" id="Phobius"/>
    </source>
</evidence>
<evidence type="ECO:0000256" key="1">
    <source>
        <dbReference type="ARBA" id="ARBA00001961"/>
    </source>
</evidence>
<dbReference type="Proteomes" id="UP001341281">
    <property type="component" value="Chromosome 02"/>
</dbReference>
<name>A0AAQ3STT2_PASNO</name>
<keyword evidence="4" id="KW-0223">Dioxygenase</keyword>
<feature type="transmembrane region" description="Helical" evidence="10">
    <location>
        <begin position="28"/>
        <end position="47"/>
    </location>
</feature>
<evidence type="ECO:0000256" key="6">
    <source>
        <dbReference type="ARBA" id="ARBA00023002"/>
    </source>
</evidence>
<dbReference type="GO" id="GO:0005789">
    <property type="term" value="C:endoplasmic reticulum membrane"/>
    <property type="evidence" value="ECO:0007669"/>
    <property type="project" value="UniProtKB-SubCell"/>
</dbReference>
<evidence type="ECO:0000256" key="7">
    <source>
        <dbReference type="ARBA" id="ARBA00023004"/>
    </source>
</evidence>
<dbReference type="PANTHER" id="PTHR10869:SF246">
    <property type="entry name" value="TRANSMEMBRANE PROLYL 4-HYDROXYLASE"/>
    <property type="match status" value="1"/>
</dbReference>
<dbReference type="Gene3D" id="2.60.120.620">
    <property type="entry name" value="q2cbj1_9rhob like domain"/>
    <property type="match status" value="1"/>
</dbReference>
<sequence>MKGGGVIRAPAGGAGGSGLMRTRLRLPVVLLSCSLFFLAGFFGSLLFTQDPEEADMLVPRERLLEAALHEMPYGESGEPAPSLIPYQILSWQPRALYFPQFATSEQCENIVKTAKARLAPSTLALRKGETTESTKGIRTSSGTFLSANEDPTGTLAEVEKKIARATMIPRNHGEPFNVLRYEIGQRYASHYDAFDPAQYGPQKSQRNRENMDIAYDYEKCIGLKVKPRKGDGLMFYSLMVNGTIDPTSLHGSCPVIKGEKWVATKWIRDNIF</sequence>
<gene>
    <name evidence="12" type="ORF">U9M48_010637</name>
</gene>
<keyword evidence="10" id="KW-1133">Transmembrane helix</keyword>
<keyword evidence="5" id="KW-0735">Signal-anchor</keyword>
<evidence type="ECO:0000256" key="3">
    <source>
        <dbReference type="ARBA" id="ARBA00022723"/>
    </source>
</evidence>
<comment type="cofactor">
    <cofactor evidence="1">
        <name>L-ascorbate</name>
        <dbReference type="ChEBI" id="CHEBI:38290"/>
    </cofactor>
</comment>
<dbReference type="InterPro" id="IPR045054">
    <property type="entry name" value="P4HA-like"/>
</dbReference>
<keyword evidence="10" id="KW-0812">Transmembrane</keyword>
<comment type="catalytic activity">
    <reaction evidence="8">
        <text>L-prolyl-[collagen] + 2-oxoglutarate + O2 = trans-4-hydroxy-L-prolyl-[collagen] + succinate + CO2</text>
        <dbReference type="Rhea" id="RHEA:18945"/>
        <dbReference type="Rhea" id="RHEA-COMP:11676"/>
        <dbReference type="Rhea" id="RHEA-COMP:11680"/>
        <dbReference type="ChEBI" id="CHEBI:15379"/>
        <dbReference type="ChEBI" id="CHEBI:16526"/>
        <dbReference type="ChEBI" id="CHEBI:16810"/>
        <dbReference type="ChEBI" id="CHEBI:30031"/>
        <dbReference type="ChEBI" id="CHEBI:50342"/>
        <dbReference type="ChEBI" id="CHEBI:61965"/>
        <dbReference type="EC" id="1.14.11.2"/>
    </reaction>
</comment>